<keyword evidence="3" id="KW-0256">Endoplasmic reticulum</keyword>
<name>A0A0C3DQ68_9AGAM</name>
<reference evidence="8" key="2">
    <citation type="submission" date="2015-01" db="EMBL/GenBank/DDBJ databases">
        <title>Evolutionary Origins and Diversification of the Mycorrhizal Mutualists.</title>
        <authorList>
            <consortium name="DOE Joint Genome Institute"/>
            <consortium name="Mycorrhizal Genomics Consortium"/>
            <person name="Kohler A."/>
            <person name="Kuo A."/>
            <person name="Nagy L.G."/>
            <person name="Floudas D."/>
            <person name="Copeland A."/>
            <person name="Barry K.W."/>
            <person name="Cichocki N."/>
            <person name="Veneault-Fourrey C."/>
            <person name="LaButti K."/>
            <person name="Lindquist E.A."/>
            <person name="Lipzen A."/>
            <person name="Lundell T."/>
            <person name="Morin E."/>
            <person name="Murat C."/>
            <person name="Riley R."/>
            <person name="Ohm R."/>
            <person name="Sun H."/>
            <person name="Tunlid A."/>
            <person name="Henrissat B."/>
            <person name="Grigoriev I.V."/>
            <person name="Hibbett D.S."/>
            <person name="Martin F."/>
        </authorList>
    </citation>
    <scope>NUCLEOTIDE SEQUENCE [LARGE SCALE GENOMIC DNA]</scope>
    <source>
        <strain evidence="8">Foug A</strain>
    </source>
</reference>
<evidence type="ECO:0000256" key="5">
    <source>
        <dbReference type="ARBA" id="ARBA00023136"/>
    </source>
</evidence>
<dbReference type="InParanoid" id="A0A0C3DQ68"/>
<dbReference type="HOGENOM" id="CLU_1143112_0_0_1"/>
<dbReference type="AlphaFoldDB" id="A0A0C3DQ68"/>
<keyword evidence="2 6" id="KW-0812">Transmembrane</keyword>
<sequence length="243" mass="28202">MRIRRGQTRPFEHVAPCQVALFSMVMFVLADQVQVYLYHDSTTRSCTRDLPAYHTLPAQLPEHLKVSMASANEVRGHICFHHVETLRKNSFAGHASTVLPELFIMEKRAECHLWGEGGDERIMKQPVGSSSTTLYDLCLAYAYPPDGFTVRIIFQIDSEQLSRSRNIKRRNHMMTSSPLSRLRHYARRQYICFEATFAINAFEPWEKALFFTIFSLIFFFPLRSIYHALPSDLVVNHLWGHHI</sequence>
<gene>
    <name evidence="7" type="ORF">SCLCIDRAFT_1094275</name>
</gene>
<dbReference type="Pfam" id="PF11779">
    <property type="entry name" value="SPT_ssu-like"/>
    <property type="match status" value="1"/>
</dbReference>
<dbReference type="OrthoDB" id="202672at2759"/>
<protein>
    <submittedName>
        <fullName evidence="7">Uncharacterized protein</fullName>
    </submittedName>
</protein>
<keyword evidence="8" id="KW-1185">Reference proteome</keyword>
<evidence type="ECO:0000256" key="2">
    <source>
        <dbReference type="ARBA" id="ARBA00022692"/>
    </source>
</evidence>
<accession>A0A0C3DQ68</accession>
<evidence type="ECO:0000256" key="4">
    <source>
        <dbReference type="ARBA" id="ARBA00022989"/>
    </source>
</evidence>
<dbReference type="InterPro" id="IPR024512">
    <property type="entry name" value="Ser_palmitoyltrfase_ssu-like"/>
</dbReference>
<evidence type="ECO:0000256" key="1">
    <source>
        <dbReference type="ARBA" id="ARBA00004477"/>
    </source>
</evidence>
<evidence type="ECO:0000313" key="7">
    <source>
        <dbReference type="EMBL" id="KIM58344.1"/>
    </source>
</evidence>
<organism evidence="7 8">
    <name type="scientific">Scleroderma citrinum Foug A</name>
    <dbReference type="NCBI Taxonomy" id="1036808"/>
    <lineage>
        <taxon>Eukaryota</taxon>
        <taxon>Fungi</taxon>
        <taxon>Dikarya</taxon>
        <taxon>Basidiomycota</taxon>
        <taxon>Agaricomycotina</taxon>
        <taxon>Agaricomycetes</taxon>
        <taxon>Agaricomycetidae</taxon>
        <taxon>Boletales</taxon>
        <taxon>Sclerodermatineae</taxon>
        <taxon>Sclerodermataceae</taxon>
        <taxon>Scleroderma</taxon>
    </lineage>
</organism>
<reference evidence="7 8" key="1">
    <citation type="submission" date="2014-04" db="EMBL/GenBank/DDBJ databases">
        <authorList>
            <consortium name="DOE Joint Genome Institute"/>
            <person name="Kuo A."/>
            <person name="Kohler A."/>
            <person name="Nagy L.G."/>
            <person name="Floudas D."/>
            <person name="Copeland A."/>
            <person name="Barry K.W."/>
            <person name="Cichocki N."/>
            <person name="Veneault-Fourrey C."/>
            <person name="LaButti K."/>
            <person name="Lindquist E.A."/>
            <person name="Lipzen A."/>
            <person name="Lundell T."/>
            <person name="Morin E."/>
            <person name="Murat C."/>
            <person name="Sun H."/>
            <person name="Tunlid A."/>
            <person name="Henrissat B."/>
            <person name="Grigoriev I.V."/>
            <person name="Hibbett D.S."/>
            <person name="Martin F."/>
            <person name="Nordberg H.P."/>
            <person name="Cantor M.N."/>
            <person name="Hua S.X."/>
        </authorList>
    </citation>
    <scope>NUCLEOTIDE SEQUENCE [LARGE SCALE GENOMIC DNA]</scope>
    <source>
        <strain evidence="7 8">Foug A</strain>
    </source>
</reference>
<dbReference type="Proteomes" id="UP000053989">
    <property type="component" value="Unassembled WGS sequence"/>
</dbReference>
<feature type="transmembrane region" description="Helical" evidence="6">
    <location>
        <begin position="208"/>
        <end position="229"/>
    </location>
</feature>
<proteinExistence type="predicted"/>
<evidence type="ECO:0000256" key="3">
    <source>
        <dbReference type="ARBA" id="ARBA00022824"/>
    </source>
</evidence>
<keyword evidence="4 6" id="KW-1133">Transmembrane helix</keyword>
<dbReference type="GO" id="GO:0005789">
    <property type="term" value="C:endoplasmic reticulum membrane"/>
    <property type="evidence" value="ECO:0007669"/>
    <property type="project" value="UniProtKB-SubCell"/>
</dbReference>
<keyword evidence="5 6" id="KW-0472">Membrane</keyword>
<evidence type="ECO:0000256" key="6">
    <source>
        <dbReference type="SAM" id="Phobius"/>
    </source>
</evidence>
<comment type="subcellular location">
    <subcellularLocation>
        <location evidence="1">Endoplasmic reticulum membrane</location>
        <topology evidence="1">Multi-pass membrane protein</topology>
    </subcellularLocation>
</comment>
<dbReference type="EMBL" id="KN822087">
    <property type="protein sequence ID" value="KIM58344.1"/>
    <property type="molecule type" value="Genomic_DNA"/>
</dbReference>
<evidence type="ECO:0000313" key="8">
    <source>
        <dbReference type="Proteomes" id="UP000053989"/>
    </source>
</evidence>